<dbReference type="PROSITE" id="PS00463">
    <property type="entry name" value="ZN2_CY6_FUNGAL_1"/>
    <property type="match status" value="1"/>
</dbReference>
<evidence type="ECO:0000256" key="5">
    <source>
        <dbReference type="SAM" id="MobiDB-lite"/>
    </source>
</evidence>
<proteinExistence type="predicted"/>
<reference evidence="7" key="2">
    <citation type="journal article" date="2023" name="IMA Fungus">
        <title>Comparative genomic study of the Penicillium genus elucidates a diverse pangenome and 15 lateral gene transfer events.</title>
        <authorList>
            <person name="Petersen C."/>
            <person name="Sorensen T."/>
            <person name="Nielsen M.R."/>
            <person name="Sondergaard T.E."/>
            <person name="Sorensen J.L."/>
            <person name="Fitzpatrick D.A."/>
            <person name="Frisvad J.C."/>
            <person name="Nielsen K.L."/>
        </authorList>
    </citation>
    <scope>NUCLEOTIDE SEQUENCE</scope>
    <source>
        <strain evidence="7">IBT 16125</strain>
    </source>
</reference>
<keyword evidence="1" id="KW-0805">Transcription regulation</keyword>
<protein>
    <recommendedName>
        <fullName evidence="6">Zn(2)-C6 fungal-type domain-containing protein</fullName>
    </recommendedName>
</protein>
<dbReference type="AlphaFoldDB" id="A0AAD6BV31"/>
<evidence type="ECO:0000313" key="7">
    <source>
        <dbReference type="EMBL" id="KAJ5432581.1"/>
    </source>
</evidence>
<evidence type="ECO:0000256" key="3">
    <source>
        <dbReference type="ARBA" id="ARBA00023163"/>
    </source>
</evidence>
<dbReference type="RefSeq" id="XP_056759873.1">
    <property type="nucleotide sequence ID" value="XM_056915119.1"/>
</dbReference>
<sequence>IARGCFAPYTRSPRPIIRPHLDPPTLHANAQCHIPRSSPKYRANSLSLHSGSKMVGVGGRSKGCKTCRRRRVKCDEVKPGCERCRKAGYQCEGYVQYAEFVDVTTQFTANKSPKQKPVRSASSPSVSPRTASPSSVIELPLMPISRNATWDEQSMFTSHLISRLFTWHDDTSSPQTSSWIEILFQRTEEEAALSFTSVRALATTYFAKVNRKTELMRKGAGFYSRALQAVRSNLEDPNLVLEDDLIVAIICMAIYEMVTFTQPTGWLHHYKGLARLTAMRGPHRHQSGVALAILPTLRSCIAVGYLVDRKRCFLESPEWKTIPWEKCGLNAKSPGDELQDILCDLPGFLEDIDKIMTWNPDELGREEFTTAFCSRVFATLETLYSWRWDWELNFPNSTYLISPSDLDPVTPLPLPPSPFKSIIWCTSPHRAAELMNYNAIRLIATRTLEMVGVQIDIPSSDLPVSDPLLPMEGTRHDVAVEICRMADYHLHAFHQSSGAFMLIFPLNVAHLHLNDDSGDIKPWLEAVMSAVADLHGFELGRRENMPRQIIKVSLISREAMNIKNGGF</sequence>
<dbReference type="PROSITE" id="PS50048">
    <property type="entry name" value="ZN2_CY6_FUNGAL_2"/>
    <property type="match status" value="1"/>
</dbReference>
<dbReference type="InterPro" id="IPR053178">
    <property type="entry name" value="Osmoadaptation_assoc"/>
</dbReference>
<evidence type="ECO:0000313" key="8">
    <source>
        <dbReference type="Proteomes" id="UP001213681"/>
    </source>
</evidence>
<keyword evidence="8" id="KW-1185">Reference proteome</keyword>
<evidence type="ECO:0000259" key="6">
    <source>
        <dbReference type="PROSITE" id="PS50048"/>
    </source>
</evidence>
<dbReference type="Gene3D" id="4.10.240.10">
    <property type="entry name" value="Zn(2)-C6 fungal-type DNA-binding domain"/>
    <property type="match status" value="1"/>
</dbReference>
<organism evidence="7 8">
    <name type="scientific">Penicillium daleae</name>
    <dbReference type="NCBI Taxonomy" id="63821"/>
    <lineage>
        <taxon>Eukaryota</taxon>
        <taxon>Fungi</taxon>
        <taxon>Dikarya</taxon>
        <taxon>Ascomycota</taxon>
        <taxon>Pezizomycotina</taxon>
        <taxon>Eurotiomycetes</taxon>
        <taxon>Eurotiomycetidae</taxon>
        <taxon>Eurotiales</taxon>
        <taxon>Aspergillaceae</taxon>
        <taxon>Penicillium</taxon>
    </lineage>
</organism>
<dbReference type="GO" id="GO:0008270">
    <property type="term" value="F:zinc ion binding"/>
    <property type="evidence" value="ECO:0007669"/>
    <property type="project" value="InterPro"/>
</dbReference>
<dbReference type="EMBL" id="JAPVEA010000009">
    <property type="protein sequence ID" value="KAJ5432581.1"/>
    <property type="molecule type" value="Genomic_DNA"/>
</dbReference>
<dbReference type="GO" id="GO:0003677">
    <property type="term" value="F:DNA binding"/>
    <property type="evidence" value="ECO:0007669"/>
    <property type="project" value="UniProtKB-KW"/>
</dbReference>
<reference evidence="7" key="1">
    <citation type="submission" date="2022-12" db="EMBL/GenBank/DDBJ databases">
        <authorList>
            <person name="Petersen C."/>
        </authorList>
    </citation>
    <scope>NUCLEOTIDE SEQUENCE</scope>
    <source>
        <strain evidence="7">IBT 16125</strain>
    </source>
</reference>
<keyword evidence="3" id="KW-0804">Transcription</keyword>
<dbReference type="CDD" id="cd00067">
    <property type="entry name" value="GAL4"/>
    <property type="match status" value="1"/>
</dbReference>
<evidence type="ECO:0000256" key="4">
    <source>
        <dbReference type="ARBA" id="ARBA00023242"/>
    </source>
</evidence>
<feature type="domain" description="Zn(2)-C6 fungal-type" evidence="6">
    <location>
        <begin position="63"/>
        <end position="91"/>
    </location>
</feature>
<comment type="caution">
    <text evidence="7">The sequence shown here is derived from an EMBL/GenBank/DDBJ whole genome shotgun (WGS) entry which is preliminary data.</text>
</comment>
<feature type="compositionally biased region" description="Low complexity" evidence="5">
    <location>
        <begin position="118"/>
        <end position="133"/>
    </location>
</feature>
<keyword evidence="2" id="KW-0238">DNA-binding</keyword>
<dbReference type="InterPro" id="IPR036864">
    <property type="entry name" value="Zn2-C6_fun-type_DNA-bd_sf"/>
</dbReference>
<feature type="region of interest" description="Disordered" evidence="5">
    <location>
        <begin position="109"/>
        <end position="133"/>
    </location>
</feature>
<name>A0AAD6BV31_9EURO</name>
<dbReference type="InterPro" id="IPR001138">
    <property type="entry name" value="Zn2Cys6_DnaBD"/>
</dbReference>
<dbReference type="GeneID" id="81605362"/>
<dbReference type="GO" id="GO:0000981">
    <property type="term" value="F:DNA-binding transcription factor activity, RNA polymerase II-specific"/>
    <property type="evidence" value="ECO:0007669"/>
    <property type="project" value="InterPro"/>
</dbReference>
<dbReference type="Proteomes" id="UP001213681">
    <property type="component" value="Unassembled WGS sequence"/>
</dbReference>
<dbReference type="SMART" id="SM00066">
    <property type="entry name" value="GAL4"/>
    <property type="match status" value="1"/>
</dbReference>
<dbReference type="PANTHER" id="PTHR38111">
    <property type="entry name" value="ZN(2)-C6 FUNGAL-TYPE DOMAIN-CONTAINING PROTEIN-RELATED"/>
    <property type="match status" value="1"/>
</dbReference>
<evidence type="ECO:0000256" key="2">
    <source>
        <dbReference type="ARBA" id="ARBA00023125"/>
    </source>
</evidence>
<evidence type="ECO:0000256" key="1">
    <source>
        <dbReference type="ARBA" id="ARBA00023015"/>
    </source>
</evidence>
<keyword evidence="4" id="KW-0539">Nucleus</keyword>
<dbReference type="PANTHER" id="PTHR38111:SF2">
    <property type="entry name" value="FINGER DOMAIN PROTEIN, PUTATIVE (AFU_ORTHOLOGUE AFUA_1G01560)-RELATED"/>
    <property type="match status" value="1"/>
</dbReference>
<feature type="non-terminal residue" evidence="7">
    <location>
        <position position="1"/>
    </location>
</feature>
<gene>
    <name evidence="7" type="ORF">N7458_011737</name>
</gene>
<dbReference type="Pfam" id="PF00172">
    <property type="entry name" value="Zn_clus"/>
    <property type="match status" value="1"/>
</dbReference>
<accession>A0AAD6BV31</accession>
<dbReference type="SUPFAM" id="SSF57701">
    <property type="entry name" value="Zn2/Cys6 DNA-binding domain"/>
    <property type="match status" value="1"/>
</dbReference>